<dbReference type="InterPro" id="IPR029787">
    <property type="entry name" value="Nucleotide_cyclase"/>
</dbReference>
<keyword evidence="7" id="KW-1185">Reference proteome</keyword>
<dbReference type="OrthoDB" id="9812260at2"/>
<dbReference type="InterPro" id="IPR001789">
    <property type="entry name" value="Sig_transdc_resp-reg_receiver"/>
</dbReference>
<dbReference type="GO" id="GO:0043709">
    <property type="term" value="P:cell adhesion involved in single-species biofilm formation"/>
    <property type="evidence" value="ECO:0007669"/>
    <property type="project" value="TreeGrafter"/>
</dbReference>
<dbReference type="Gene3D" id="3.40.50.2300">
    <property type="match status" value="1"/>
</dbReference>
<comment type="catalytic activity">
    <reaction evidence="2">
        <text>2 GTP = 3',3'-c-di-GMP + 2 diphosphate</text>
        <dbReference type="Rhea" id="RHEA:24898"/>
        <dbReference type="ChEBI" id="CHEBI:33019"/>
        <dbReference type="ChEBI" id="CHEBI:37565"/>
        <dbReference type="ChEBI" id="CHEBI:58805"/>
        <dbReference type="EC" id="2.7.7.65"/>
    </reaction>
</comment>
<dbReference type="PROSITE" id="PS50887">
    <property type="entry name" value="GGDEF"/>
    <property type="match status" value="1"/>
</dbReference>
<dbReference type="AlphaFoldDB" id="A0A1W6NYA3"/>
<dbReference type="InterPro" id="IPR050469">
    <property type="entry name" value="Diguanylate_Cyclase"/>
</dbReference>
<protein>
    <recommendedName>
        <fullName evidence="1">diguanylate cyclase</fullName>
        <ecNumber evidence="1">2.7.7.65</ecNumber>
    </recommendedName>
</protein>
<dbReference type="InterPro" id="IPR043128">
    <property type="entry name" value="Rev_trsase/Diguanyl_cyclase"/>
</dbReference>
<evidence type="ECO:0000313" key="6">
    <source>
        <dbReference type="EMBL" id="ARO14161.1"/>
    </source>
</evidence>
<gene>
    <name evidence="6" type="primary">pleD</name>
    <name evidence="6" type="ORF">BVG79_00809</name>
</gene>
<dbReference type="NCBIfam" id="TIGR00254">
    <property type="entry name" value="GGDEF"/>
    <property type="match status" value="1"/>
</dbReference>
<dbReference type="FunFam" id="3.30.70.270:FF:000001">
    <property type="entry name" value="Diguanylate cyclase domain protein"/>
    <property type="match status" value="1"/>
</dbReference>
<feature type="domain" description="Response regulatory" evidence="4">
    <location>
        <begin position="4"/>
        <end position="120"/>
    </location>
</feature>
<dbReference type="RefSeq" id="WP_085785754.1">
    <property type="nucleotide sequence ID" value="NZ_CP019937.1"/>
</dbReference>
<proteinExistence type="predicted"/>
<keyword evidence="3" id="KW-0597">Phosphoprotein</keyword>
<dbReference type="PANTHER" id="PTHR45138:SF9">
    <property type="entry name" value="DIGUANYLATE CYCLASE DGCM-RELATED"/>
    <property type="match status" value="1"/>
</dbReference>
<dbReference type="CDD" id="cd01949">
    <property type="entry name" value="GGDEF"/>
    <property type="match status" value="1"/>
</dbReference>
<sequence>MSGEILVVGADSARREGLRDVLSGAHYSIQTVASLAEATAYAAVQIPDVVMLDVSGPTEQWPALITLFQGVGGAMPPWLIAVSPAQDNEKRLAALRAGAQDVIGTDCPSEVIQAKVRATLRQRDLMRDLQPNAVSDGDAAFGFAEAPSSFATAGRIAVVSARAPAAQPQGLQDLLQRWPGKPVHLAPDDLPLDPYVAVPDLFVIDATTGDARDICRQIAAARGKSNTRHTPTLVLLESGAVELAATTLDLGASDQVFSDIGADEFAHRARNLIHSKNKAERLRNRMRSQLEAAITDQLTGLHNRVYALPRLVRLTQRARDEQRAYSVMMIDIDHFKSINDKYGHMVGDQVLVGVAQQLRGNLRAIDMIARFGGEEFLVAMPDTDITPAIGVAERLLRKISVTPVQVKLPQLHDGAPATTVDIPITVSIGVAPGRAAIAGSDARLTIEEICAAADEALYKAKNAGRNRVMRAAGPAY</sequence>
<organism evidence="6 7">
    <name type="scientific">Ketogulonicigenium robustum</name>
    <dbReference type="NCBI Taxonomy" id="92947"/>
    <lineage>
        <taxon>Bacteria</taxon>
        <taxon>Pseudomonadati</taxon>
        <taxon>Pseudomonadota</taxon>
        <taxon>Alphaproteobacteria</taxon>
        <taxon>Rhodobacterales</taxon>
        <taxon>Roseobacteraceae</taxon>
        <taxon>Ketogulonicigenium</taxon>
    </lineage>
</organism>
<evidence type="ECO:0000259" key="5">
    <source>
        <dbReference type="PROSITE" id="PS50887"/>
    </source>
</evidence>
<evidence type="ECO:0000313" key="7">
    <source>
        <dbReference type="Proteomes" id="UP000242447"/>
    </source>
</evidence>
<dbReference type="PANTHER" id="PTHR45138">
    <property type="entry name" value="REGULATORY COMPONENTS OF SENSORY TRANSDUCTION SYSTEM"/>
    <property type="match status" value="1"/>
</dbReference>
<dbReference type="PROSITE" id="PS50110">
    <property type="entry name" value="RESPONSE_REGULATORY"/>
    <property type="match status" value="1"/>
</dbReference>
<dbReference type="GO" id="GO:0052621">
    <property type="term" value="F:diguanylate cyclase activity"/>
    <property type="evidence" value="ECO:0007669"/>
    <property type="project" value="UniProtKB-EC"/>
</dbReference>
<dbReference type="SMART" id="SM00267">
    <property type="entry name" value="GGDEF"/>
    <property type="match status" value="1"/>
</dbReference>
<evidence type="ECO:0000256" key="2">
    <source>
        <dbReference type="ARBA" id="ARBA00034247"/>
    </source>
</evidence>
<dbReference type="InterPro" id="IPR011006">
    <property type="entry name" value="CheY-like_superfamily"/>
</dbReference>
<dbReference type="Pfam" id="PF00990">
    <property type="entry name" value="GGDEF"/>
    <property type="match status" value="1"/>
</dbReference>
<dbReference type="SUPFAM" id="SSF55073">
    <property type="entry name" value="Nucleotide cyclase"/>
    <property type="match status" value="1"/>
</dbReference>
<dbReference type="SMART" id="SM00448">
    <property type="entry name" value="REC"/>
    <property type="match status" value="1"/>
</dbReference>
<dbReference type="EC" id="2.7.7.65" evidence="1"/>
<evidence type="ECO:0000259" key="4">
    <source>
        <dbReference type="PROSITE" id="PS50110"/>
    </source>
</evidence>
<dbReference type="Proteomes" id="UP000242447">
    <property type="component" value="Chromosome"/>
</dbReference>
<dbReference type="KEGG" id="kro:BVG79_00809"/>
<accession>A0A1W6NYA3</accession>
<dbReference type="InterPro" id="IPR000160">
    <property type="entry name" value="GGDEF_dom"/>
</dbReference>
<dbReference type="EMBL" id="CP019937">
    <property type="protein sequence ID" value="ARO14161.1"/>
    <property type="molecule type" value="Genomic_DNA"/>
</dbReference>
<dbReference type="SUPFAM" id="SSF52172">
    <property type="entry name" value="CheY-like"/>
    <property type="match status" value="2"/>
</dbReference>
<name>A0A1W6NYA3_9RHOB</name>
<dbReference type="Gene3D" id="3.30.70.270">
    <property type="match status" value="1"/>
</dbReference>
<dbReference type="GO" id="GO:0000160">
    <property type="term" value="P:phosphorelay signal transduction system"/>
    <property type="evidence" value="ECO:0007669"/>
    <property type="project" value="InterPro"/>
</dbReference>
<feature type="domain" description="GGDEF" evidence="5">
    <location>
        <begin position="323"/>
        <end position="473"/>
    </location>
</feature>
<dbReference type="STRING" id="92947.BVG79_00809"/>
<dbReference type="GO" id="GO:0005886">
    <property type="term" value="C:plasma membrane"/>
    <property type="evidence" value="ECO:0007669"/>
    <property type="project" value="TreeGrafter"/>
</dbReference>
<dbReference type="GO" id="GO:1902201">
    <property type="term" value="P:negative regulation of bacterial-type flagellum-dependent cell motility"/>
    <property type="evidence" value="ECO:0007669"/>
    <property type="project" value="TreeGrafter"/>
</dbReference>
<feature type="modified residue" description="4-aspartylphosphate" evidence="3">
    <location>
        <position position="53"/>
    </location>
</feature>
<reference evidence="6 7" key="1">
    <citation type="submission" date="2017-02" db="EMBL/GenBank/DDBJ databases">
        <title>Ketogulonicigenium robustum SPU B003 Genome sequencing and assembly.</title>
        <authorList>
            <person name="Li Y."/>
            <person name="Liu L."/>
            <person name="Wang C."/>
            <person name="Zhang M."/>
            <person name="Zhang T."/>
            <person name="Zhang Y."/>
        </authorList>
    </citation>
    <scope>NUCLEOTIDE SEQUENCE [LARGE SCALE GENOMIC DNA]</scope>
    <source>
        <strain evidence="6 7">SPU_B003</strain>
    </source>
</reference>
<evidence type="ECO:0000256" key="1">
    <source>
        <dbReference type="ARBA" id="ARBA00012528"/>
    </source>
</evidence>
<evidence type="ECO:0000256" key="3">
    <source>
        <dbReference type="PROSITE-ProRule" id="PRU00169"/>
    </source>
</evidence>